<proteinExistence type="predicted"/>
<keyword evidence="1" id="KW-0689">Ribosomal protein</keyword>
<accession>A0ACC6V140</accession>
<dbReference type="EMBL" id="JZWT02000009">
    <property type="protein sequence ID" value="MFB6490444.1"/>
    <property type="molecule type" value="Genomic_DNA"/>
</dbReference>
<sequence length="126" mass="14472">MALTQSSQPRRQRKAALNAPLHLRHKFLTAKLSPELRRKLGVKRLPIRVGDTVLIMRGDFKGVTGRVVRVDLKRVRIYVENATRTNSRGETAYYPIHPSKVMITNVDTSDKRRQEVINRRAKKEGS</sequence>
<evidence type="ECO:0000313" key="1">
    <source>
        <dbReference type="EMBL" id="MFB6490444.1"/>
    </source>
</evidence>
<protein>
    <submittedName>
        <fullName evidence="1">50S ribosomal protein L24</fullName>
    </submittedName>
</protein>
<comment type="caution">
    <text evidence="1">The sequence shown here is derived from an EMBL/GenBank/DDBJ whole genome shotgun (WGS) entry which is preliminary data.</text>
</comment>
<dbReference type="Proteomes" id="UP000033636">
    <property type="component" value="Unassembled WGS sequence"/>
</dbReference>
<keyword evidence="1" id="KW-0687">Ribonucleoprotein</keyword>
<reference evidence="1" key="1">
    <citation type="submission" date="2024-07" db="EMBL/GenBank/DDBJ databases">
        <title>Metagenome and Metagenome-Assembled Genomes of Archaea from a hot spring from the geothermal field of Los Azufres, Mexico.</title>
        <authorList>
            <person name="Marin-Paredes R."/>
            <person name="Martinez-Romero E."/>
            <person name="Servin-Garciduenas L.E."/>
        </authorList>
    </citation>
    <scope>NUCLEOTIDE SEQUENCE</scope>
</reference>
<name>A0ACC6V140_9CREN</name>
<organism evidence="1 2">
    <name type="scientific">Thermoproteus sp. AZ2</name>
    <dbReference type="NCBI Taxonomy" id="1609232"/>
    <lineage>
        <taxon>Archaea</taxon>
        <taxon>Thermoproteota</taxon>
        <taxon>Thermoprotei</taxon>
        <taxon>Thermoproteales</taxon>
        <taxon>Thermoproteaceae</taxon>
        <taxon>Thermoproteus</taxon>
    </lineage>
</organism>
<evidence type="ECO:0000313" key="2">
    <source>
        <dbReference type="Proteomes" id="UP000033636"/>
    </source>
</evidence>
<gene>
    <name evidence="1" type="primary">rplX</name>
    <name evidence="1" type="ORF">TU35_004200</name>
</gene>